<dbReference type="GO" id="GO:0016020">
    <property type="term" value="C:membrane"/>
    <property type="evidence" value="ECO:0007669"/>
    <property type="project" value="InterPro"/>
</dbReference>
<keyword evidence="1" id="KW-1133">Transmembrane helix</keyword>
<reference evidence="3 4" key="1">
    <citation type="submission" date="2016-10" db="EMBL/GenBank/DDBJ databases">
        <authorList>
            <person name="de Groot N.N."/>
        </authorList>
    </citation>
    <scope>NUCLEOTIDE SEQUENCE [LARGE SCALE GENOMIC DNA]</scope>
    <source>
        <strain evidence="3 4">DSM 23842</strain>
    </source>
</reference>
<feature type="transmembrane region" description="Helical" evidence="1">
    <location>
        <begin position="48"/>
        <end position="71"/>
    </location>
</feature>
<keyword evidence="1" id="KW-0472">Membrane</keyword>
<dbReference type="PANTHER" id="PTHR34220:SF7">
    <property type="entry name" value="SENSOR HISTIDINE KINASE YPDA"/>
    <property type="match status" value="1"/>
</dbReference>
<protein>
    <recommendedName>
        <fullName evidence="2">Signal transduction histidine kinase internal region domain-containing protein</fullName>
    </recommendedName>
</protein>
<name>A0A1H3WWP7_BIZPA</name>
<dbReference type="Proteomes" id="UP000198846">
    <property type="component" value="Unassembled WGS sequence"/>
</dbReference>
<dbReference type="InterPro" id="IPR036890">
    <property type="entry name" value="HATPase_C_sf"/>
</dbReference>
<dbReference type="GO" id="GO:0000155">
    <property type="term" value="F:phosphorelay sensor kinase activity"/>
    <property type="evidence" value="ECO:0007669"/>
    <property type="project" value="InterPro"/>
</dbReference>
<dbReference type="EMBL" id="FNQK01000004">
    <property type="protein sequence ID" value="SDZ90752.1"/>
    <property type="molecule type" value="Genomic_DNA"/>
</dbReference>
<dbReference type="RefSeq" id="WP_092132477.1">
    <property type="nucleotide sequence ID" value="NZ_FNQK01000004.1"/>
</dbReference>
<keyword evidence="4" id="KW-1185">Reference proteome</keyword>
<dbReference type="PANTHER" id="PTHR34220">
    <property type="entry name" value="SENSOR HISTIDINE KINASE YPDA"/>
    <property type="match status" value="1"/>
</dbReference>
<accession>A0A1H3WWP7</accession>
<feature type="domain" description="Signal transduction histidine kinase internal region" evidence="2">
    <location>
        <begin position="172"/>
        <end position="250"/>
    </location>
</feature>
<dbReference type="Pfam" id="PF06580">
    <property type="entry name" value="His_kinase"/>
    <property type="match status" value="1"/>
</dbReference>
<gene>
    <name evidence="3" type="ORF">SAMN04487990_1048</name>
</gene>
<dbReference type="OrthoDB" id="9809908at2"/>
<proteinExistence type="predicted"/>
<sequence length="365" mass="41986">MKSNTVINKQLLNYLVAFLTLALSLQLIKKINWKLNRGVYESYNWLEFFVYEFVAEWLIVVAFMIISYYLTNKMIDKNFQLKIMFLIHALFSFLLGFTTLCSITAIGYFTGLLSVNEAIDNISFDRFLAGVDKDFLIYFSSISIIYVYSYVNKIKGIELQKSKLQTQLVTSKLQMLRSQLHPHFMFNTLNSISSLIDIDPEKSQNVIADFGDLFRGIIEHNDEALIPLSKELEFLDKYLDIIVVRFSDHLIIRKTITDGLEQELVPSLLIQPLIENAIKHGYSYEHTELVISISIYKIEQYVYIEISNNGTPLSADFETLLSLGNGSGIKITNERLQSIYETNYKFYLKNCSDRGVVALIKIPAA</sequence>
<dbReference type="InterPro" id="IPR050640">
    <property type="entry name" value="Bact_2-comp_sensor_kinase"/>
</dbReference>
<feature type="transmembrane region" description="Helical" evidence="1">
    <location>
        <begin position="12"/>
        <end position="28"/>
    </location>
</feature>
<dbReference type="Gene3D" id="3.30.565.10">
    <property type="entry name" value="Histidine kinase-like ATPase, C-terminal domain"/>
    <property type="match status" value="1"/>
</dbReference>
<organism evidence="3 4">
    <name type="scientific">Bizionia paragorgiae</name>
    <dbReference type="NCBI Taxonomy" id="283786"/>
    <lineage>
        <taxon>Bacteria</taxon>
        <taxon>Pseudomonadati</taxon>
        <taxon>Bacteroidota</taxon>
        <taxon>Flavobacteriia</taxon>
        <taxon>Flavobacteriales</taxon>
        <taxon>Flavobacteriaceae</taxon>
        <taxon>Bizionia</taxon>
    </lineage>
</organism>
<evidence type="ECO:0000313" key="4">
    <source>
        <dbReference type="Proteomes" id="UP000198846"/>
    </source>
</evidence>
<evidence type="ECO:0000259" key="2">
    <source>
        <dbReference type="Pfam" id="PF06580"/>
    </source>
</evidence>
<dbReference type="AlphaFoldDB" id="A0A1H3WWP7"/>
<feature type="transmembrane region" description="Helical" evidence="1">
    <location>
        <begin position="83"/>
        <end position="115"/>
    </location>
</feature>
<dbReference type="STRING" id="283786.SAMN04487990_1048"/>
<feature type="transmembrane region" description="Helical" evidence="1">
    <location>
        <begin position="135"/>
        <end position="151"/>
    </location>
</feature>
<dbReference type="SUPFAM" id="SSF55874">
    <property type="entry name" value="ATPase domain of HSP90 chaperone/DNA topoisomerase II/histidine kinase"/>
    <property type="match status" value="1"/>
</dbReference>
<evidence type="ECO:0000256" key="1">
    <source>
        <dbReference type="SAM" id="Phobius"/>
    </source>
</evidence>
<evidence type="ECO:0000313" key="3">
    <source>
        <dbReference type="EMBL" id="SDZ90752.1"/>
    </source>
</evidence>
<dbReference type="InterPro" id="IPR010559">
    <property type="entry name" value="Sig_transdc_His_kin_internal"/>
</dbReference>
<keyword evidence="1" id="KW-0812">Transmembrane</keyword>